<sequence>MKGNITLLKPYDDNLTLDMNVSTWGSTGGWIPNHYILIRKKACSSLRNLYGNAWFTLLNAFNVPTDRCPIPVGTYITSGYELTKFEDMNLPKVSFYGKYKVVGRIKNVENKDVCCIVVETNFIRPWETLI</sequence>
<accession>A0A8R2JU90</accession>
<evidence type="ECO:0000313" key="3">
    <source>
        <dbReference type="Proteomes" id="UP000007819"/>
    </source>
</evidence>
<dbReference type="EnsemblMetazoa" id="XM_029490586.1">
    <property type="protein sequence ID" value="XP_029346446.1"/>
    <property type="gene ID" value="LOC107883252"/>
</dbReference>
<dbReference type="Proteomes" id="UP000007819">
    <property type="component" value="Chromosome A2"/>
</dbReference>
<evidence type="ECO:0000313" key="2">
    <source>
        <dbReference type="EnsemblMetazoa" id="XP_029346446.1"/>
    </source>
</evidence>
<proteinExistence type="predicted"/>
<evidence type="ECO:0000256" key="1">
    <source>
        <dbReference type="ARBA" id="ARBA00022729"/>
    </source>
</evidence>
<dbReference type="InterPro" id="IPR036846">
    <property type="entry name" value="GM2-AP_sf"/>
</dbReference>
<dbReference type="OrthoDB" id="6611940at2759"/>
<reference evidence="3" key="1">
    <citation type="submission" date="2010-06" db="EMBL/GenBank/DDBJ databases">
        <authorList>
            <person name="Jiang H."/>
            <person name="Abraham K."/>
            <person name="Ali S."/>
            <person name="Alsbrooks S.L."/>
            <person name="Anim B.N."/>
            <person name="Anosike U.S."/>
            <person name="Attaway T."/>
            <person name="Bandaranaike D.P."/>
            <person name="Battles P.K."/>
            <person name="Bell S.N."/>
            <person name="Bell A.V."/>
            <person name="Beltran B."/>
            <person name="Bickham C."/>
            <person name="Bustamante Y."/>
            <person name="Caleb T."/>
            <person name="Canada A."/>
            <person name="Cardenas V."/>
            <person name="Carter K."/>
            <person name="Chacko J."/>
            <person name="Chandrabose M.N."/>
            <person name="Chavez D."/>
            <person name="Chavez A."/>
            <person name="Chen L."/>
            <person name="Chu H.-S."/>
            <person name="Claassen K.J."/>
            <person name="Cockrell R."/>
            <person name="Collins M."/>
            <person name="Cooper J.A."/>
            <person name="Cree A."/>
            <person name="Curry S.M."/>
            <person name="Da Y."/>
            <person name="Dao M.D."/>
            <person name="Das B."/>
            <person name="Davila M.-L."/>
            <person name="Davy-Carroll L."/>
            <person name="Denson S."/>
            <person name="Dinh H."/>
            <person name="Ebong V.E."/>
            <person name="Edwards J.R."/>
            <person name="Egan A."/>
            <person name="El-Daye J."/>
            <person name="Escobedo L."/>
            <person name="Fernandez S."/>
            <person name="Fernando P.R."/>
            <person name="Flagg N."/>
            <person name="Forbes L.D."/>
            <person name="Fowler R.G."/>
            <person name="Fu Q."/>
            <person name="Gabisi R.A."/>
            <person name="Ganer J."/>
            <person name="Garbino Pronczuk A."/>
            <person name="Garcia R.M."/>
            <person name="Garner T."/>
            <person name="Garrett T.E."/>
            <person name="Gonzalez D.A."/>
            <person name="Hamid H."/>
            <person name="Hawkins E.S."/>
            <person name="Hirani K."/>
            <person name="Hogues M.E."/>
            <person name="Hollins B."/>
            <person name="Hsiao C.-H."/>
            <person name="Jabil R."/>
            <person name="James M.L."/>
            <person name="Jhangiani S.N."/>
            <person name="Johnson B."/>
            <person name="Johnson Q."/>
            <person name="Joshi V."/>
            <person name="Kalu J.B."/>
            <person name="Kam C."/>
            <person name="Kashfia A."/>
            <person name="Keebler J."/>
            <person name="Kisamo H."/>
            <person name="Kovar C.L."/>
            <person name="Lago L.A."/>
            <person name="Lai C.-Y."/>
            <person name="Laidlaw J."/>
            <person name="Lara F."/>
            <person name="Le T.-K."/>
            <person name="Lee S.L."/>
            <person name="Legall F.H."/>
            <person name="Lemon S.J."/>
            <person name="Lewis L.R."/>
            <person name="Li B."/>
            <person name="Liu Y."/>
            <person name="Liu Y.-S."/>
            <person name="Lopez J."/>
            <person name="Lozado R.J."/>
            <person name="Lu J."/>
            <person name="Madu R.C."/>
            <person name="Maheshwari M."/>
            <person name="Maheshwari R."/>
            <person name="Malloy K."/>
            <person name="Martinez E."/>
            <person name="Mathew T."/>
            <person name="Mercado I.C."/>
            <person name="Mercado C."/>
            <person name="Meyer B."/>
            <person name="Montgomery K."/>
            <person name="Morgan M.B."/>
            <person name="Munidasa M."/>
            <person name="Nazareth L.V."/>
            <person name="Nelson J."/>
            <person name="Ng B.M."/>
            <person name="Nguyen N.B."/>
            <person name="Nguyen P.Q."/>
            <person name="Nguyen T."/>
            <person name="Obregon M."/>
            <person name="Okwuonu G.O."/>
            <person name="Onwere C.G."/>
            <person name="Orozco G."/>
            <person name="Parra A."/>
            <person name="Patel S."/>
            <person name="Patil S."/>
            <person name="Perez A."/>
            <person name="Perez Y."/>
            <person name="Pham C."/>
            <person name="Primus E.L."/>
            <person name="Pu L.-L."/>
            <person name="Puazo M."/>
            <person name="Qin X."/>
            <person name="Quiroz J.B."/>
            <person name="Reese J."/>
            <person name="Richards S."/>
            <person name="Rives C.M."/>
            <person name="Robberts R."/>
            <person name="Ruiz S.J."/>
            <person name="Ruiz M.J."/>
            <person name="Santibanez J."/>
            <person name="Schneider B.W."/>
            <person name="Sisson I."/>
            <person name="Smith M."/>
            <person name="Sodergren E."/>
            <person name="Song X.-Z."/>
            <person name="Song B.B."/>
            <person name="Summersgill H."/>
            <person name="Thelus R."/>
            <person name="Thornton R.D."/>
            <person name="Trejos Z.Y."/>
            <person name="Usmani K."/>
            <person name="Vattathil S."/>
            <person name="Villasana D."/>
            <person name="Walker D.L."/>
            <person name="Wang S."/>
            <person name="Wang K."/>
            <person name="White C.S."/>
            <person name="Williams A.C."/>
            <person name="Williamson J."/>
            <person name="Wilson K."/>
            <person name="Woghiren I.O."/>
            <person name="Woodworth J.R."/>
            <person name="Worley K.C."/>
            <person name="Wright R.A."/>
            <person name="Wu W."/>
            <person name="Young L."/>
            <person name="Zhang L."/>
            <person name="Zhang J."/>
            <person name="Zhu Y."/>
            <person name="Muzny D.M."/>
            <person name="Weinstock G."/>
            <person name="Gibbs R.A."/>
        </authorList>
    </citation>
    <scope>NUCLEOTIDE SEQUENCE [LARGE SCALE GENOMIC DNA]</scope>
    <source>
        <strain evidence="3">LSR1</strain>
    </source>
</reference>
<dbReference type="AlphaFoldDB" id="A0A8R2JU90"/>
<protein>
    <recommendedName>
        <fullName evidence="4">MD-2-related lipid-recognition domain-containing protein</fullName>
    </recommendedName>
</protein>
<keyword evidence="1" id="KW-0732">Signal</keyword>
<dbReference type="Gene3D" id="2.70.220.10">
    <property type="entry name" value="Ganglioside GM2 activator"/>
    <property type="match status" value="1"/>
</dbReference>
<organism evidence="2 3">
    <name type="scientific">Acyrthosiphon pisum</name>
    <name type="common">Pea aphid</name>
    <dbReference type="NCBI Taxonomy" id="7029"/>
    <lineage>
        <taxon>Eukaryota</taxon>
        <taxon>Metazoa</taxon>
        <taxon>Ecdysozoa</taxon>
        <taxon>Arthropoda</taxon>
        <taxon>Hexapoda</taxon>
        <taxon>Insecta</taxon>
        <taxon>Pterygota</taxon>
        <taxon>Neoptera</taxon>
        <taxon>Paraneoptera</taxon>
        <taxon>Hemiptera</taxon>
        <taxon>Sternorrhyncha</taxon>
        <taxon>Aphidomorpha</taxon>
        <taxon>Aphidoidea</taxon>
        <taxon>Aphididae</taxon>
        <taxon>Macrosiphini</taxon>
        <taxon>Acyrthosiphon</taxon>
    </lineage>
</organism>
<dbReference type="RefSeq" id="XP_029346446.1">
    <property type="nucleotide sequence ID" value="XM_029490586.1"/>
</dbReference>
<dbReference type="GeneID" id="107883252"/>
<dbReference type="KEGG" id="api:107883252"/>
<keyword evidence="3" id="KW-1185">Reference proteome</keyword>
<reference evidence="2" key="2">
    <citation type="submission" date="2022-06" db="UniProtKB">
        <authorList>
            <consortium name="EnsemblMetazoa"/>
        </authorList>
    </citation>
    <scope>IDENTIFICATION</scope>
</reference>
<evidence type="ECO:0008006" key="4">
    <source>
        <dbReference type="Google" id="ProtNLM"/>
    </source>
</evidence>
<name>A0A8R2JU90_ACYPI</name>